<evidence type="ECO:0000313" key="2">
    <source>
        <dbReference type="EMBL" id="THH21041.1"/>
    </source>
</evidence>
<dbReference type="EMBL" id="SGPL01000009">
    <property type="protein sequence ID" value="THH21041.1"/>
    <property type="molecule type" value="Genomic_DNA"/>
</dbReference>
<keyword evidence="3" id="KW-1185">Reference proteome</keyword>
<organism evidence="2 3">
    <name type="scientific">Bondarzewia mesenterica</name>
    <dbReference type="NCBI Taxonomy" id="1095465"/>
    <lineage>
        <taxon>Eukaryota</taxon>
        <taxon>Fungi</taxon>
        <taxon>Dikarya</taxon>
        <taxon>Basidiomycota</taxon>
        <taxon>Agaricomycotina</taxon>
        <taxon>Agaricomycetes</taxon>
        <taxon>Russulales</taxon>
        <taxon>Bondarzewiaceae</taxon>
        <taxon>Bondarzewia</taxon>
    </lineage>
</organism>
<feature type="domain" description="DUF6741" evidence="1">
    <location>
        <begin position="83"/>
        <end position="175"/>
    </location>
</feature>
<sequence>MSRHLQLCSRLLRPHDILPIAIQQTSEAVIDVISIRTDVNARADGPSGRLPTDWRDTRQVQSEELLPLRCVHEQCNGERAPVKHECTFHDLKTDHRGRLMLKVRWKGFRSLMYEIPMSGRDHDHGRRINMQSFSRRIARAIVHFLAANAIHIPWDRIIHHHLETGYSTWQPVLTTI</sequence>
<dbReference type="AlphaFoldDB" id="A0A4S4M976"/>
<evidence type="ECO:0000313" key="3">
    <source>
        <dbReference type="Proteomes" id="UP000310158"/>
    </source>
</evidence>
<dbReference type="Pfam" id="PF20526">
    <property type="entry name" value="DUF6741"/>
    <property type="match status" value="1"/>
</dbReference>
<name>A0A4S4M976_9AGAM</name>
<dbReference type="OrthoDB" id="10268011at2759"/>
<comment type="caution">
    <text evidence="2">The sequence shown here is derived from an EMBL/GenBank/DDBJ whole genome shotgun (WGS) entry which is preliminary data.</text>
</comment>
<protein>
    <recommendedName>
        <fullName evidence="1">DUF6741 domain-containing protein</fullName>
    </recommendedName>
</protein>
<gene>
    <name evidence="2" type="ORF">EW146_g436</name>
</gene>
<reference evidence="2 3" key="1">
    <citation type="submission" date="2019-02" db="EMBL/GenBank/DDBJ databases">
        <title>Genome sequencing of the rare red list fungi Bondarzewia mesenterica.</title>
        <authorList>
            <person name="Buettner E."/>
            <person name="Kellner H."/>
        </authorList>
    </citation>
    <scope>NUCLEOTIDE SEQUENCE [LARGE SCALE GENOMIC DNA]</scope>
    <source>
        <strain evidence="2 3">DSM 108281</strain>
    </source>
</reference>
<proteinExistence type="predicted"/>
<accession>A0A4S4M976</accession>
<dbReference type="InterPro" id="IPR046629">
    <property type="entry name" value="DUF6741"/>
</dbReference>
<dbReference type="Proteomes" id="UP000310158">
    <property type="component" value="Unassembled WGS sequence"/>
</dbReference>
<evidence type="ECO:0000259" key="1">
    <source>
        <dbReference type="Pfam" id="PF20526"/>
    </source>
</evidence>